<evidence type="ECO:0000256" key="2">
    <source>
        <dbReference type="ARBA" id="ARBA00022692"/>
    </source>
</evidence>
<reference evidence="6 7" key="1">
    <citation type="submission" date="2016-11" db="EMBL/GenBank/DDBJ databases">
        <authorList>
            <person name="Jaros S."/>
            <person name="Januszkiewicz K."/>
            <person name="Wedrychowicz H."/>
        </authorList>
    </citation>
    <scope>NUCLEOTIDE SEQUENCE [LARGE SCALE GENOMIC DNA]</scope>
    <source>
        <strain evidence="6 7">DSM 28715</strain>
    </source>
</reference>
<keyword evidence="7" id="KW-1185">Reference proteome</keyword>
<protein>
    <submittedName>
        <fullName evidence="6">DoxX-like family protein</fullName>
    </submittedName>
</protein>
<evidence type="ECO:0000256" key="4">
    <source>
        <dbReference type="ARBA" id="ARBA00023136"/>
    </source>
</evidence>
<proteinExistence type="predicted"/>
<keyword evidence="2 5" id="KW-0812">Transmembrane</keyword>
<feature type="transmembrane region" description="Helical" evidence="5">
    <location>
        <begin position="89"/>
        <end position="106"/>
    </location>
</feature>
<evidence type="ECO:0000313" key="6">
    <source>
        <dbReference type="EMBL" id="SHH38049.1"/>
    </source>
</evidence>
<name>A0A1M5SHS9_9RHOB</name>
<feature type="transmembrane region" description="Helical" evidence="5">
    <location>
        <begin position="39"/>
        <end position="59"/>
    </location>
</feature>
<evidence type="ECO:0000256" key="3">
    <source>
        <dbReference type="ARBA" id="ARBA00022989"/>
    </source>
</evidence>
<accession>A0A1M5SHS9</accession>
<dbReference type="GO" id="GO:0016020">
    <property type="term" value="C:membrane"/>
    <property type="evidence" value="ECO:0007669"/>
    <property type="project" value="UniProtKB-SubCell"/>
</dbReference>
<sequence>MRILDYFAMALVSFIMLAGASLKLTGNEVALQSFIDLGLPSWFGTFIGVCEALGAIGLWLRPTSRLAALGIAIIMCGAIYYHVVFPPIAAGLPAAGVLIACFYIIGRKGTGVVG</sequence>
<gene>
    <name evidence="6" type="ORF">SAMN05444003_2977</name>
</gene>
<evidence type="ECO:0000256" key="5">
    <source>
        <dbReference type="SAM" id="Phobius"/>
    </source>
</evidence>
<dbReference type="Proteomes" id="UP000184074">
    <property type="component" value="Unassembled WGS sequence"/>
</dbReference>
<dbReference type="OrthoDB" id="3385086at2"/>
<keyword evidence="4 5" id="KW-0472">Membrane</keyword>
<dbReference type="EMBL" id="FQXB01000006">
    <property type="protein sequence ID" value="SHH38049.1"/>
    <property type="molecule type" value="Genomic_DNA"/>
</dbReference>
<dbReference type="STRING" id="1508389.SAMN05444003_2977"/>
<dbReference type="AlphaFoldDB" id="A0A1M5SHS9"/>
<dbReference type="RefSeq" id="WP_072902408.1">
    <property type="nucleotide sequence ID" value="NZ_FQXB01000006.1"/>
</dbReference>
<evidence type="ECO:0000313" key="7">
    <source>
        <dbReference type="Proteomes" id="UP000184074"/>
    </source>
</evidence>
<dbReference type="InterPro" id="IPR032808">
    <property type="entry name" value="DoxX"/>
</dbReference>
<keyword evidence="3 5" id="KW-1133">Transmembrane helix</keyword>
<dbReference type="Pfam" id="PF13564">
    <property type="entry name" value="DoxX_2"/>
    <property type="match status" value="1"/>
</dbReference>
<feature type="transmembrane region" description="Helical" evidence="5">
    <location>
        <begin position="66"/>
        <end position="83"/>
    </location>
</feature>
<comment type="subcellular location">
    <subcellularLocation>
        <location evidence="1">Membrane</location>
        <topology evidence="1">Multi-pass membrane protein</topology>
    </subcellularLocation>
</comment>
<organism evidence="6 7">
    <name type="scientific">Cognatiyoonia sediminum</name>
    <dbReference type="NCBI Taxonomy" id="1508389"/>
    <lineage>
        <taxon>Bacteria</taxon>
        <taxon>Pseudomonadati</taxon>
        <taxon>Pseudomonadota</taxon>
        <taxon>Alphaproteobacteria</taxon>
        <taxon>Rhodobacterales</taxon>
        <taxon>Paracoccaceae</taxon>
        <taxon>Cognatiyoonia</taxon>
    </lineage>
</organism>
<evidence type="ECO:0000256" key="1">
    <source>
        <dbReference type="ARBA" id="ARBA00004141"/>
    </source>
</evidence>